<dbReference type="eggNOG" id="COG1024">
    <property type="taxonomic scope" value="Bacteria"/>
</dbReference>
<name>K6WYZ5_9ACTN</name>
<dbReference type="PANTHER" id="PTHR11941">
    <property type="entry name" value="ENOYL-COA HYDRATASE-RELATED"/>
    <property type="match status" value="1"/>
</dbReference>
<dbReference type="AlphaFoldDB" id="K6WYZ5"/>
<evidence type="ECO:0000313" key="2">
    <source>
        <dbReference type="Proteomes" id="UP000008363"/>
    </source>
</evidence>
<dbReference type="Pfam" id="PF00378">
    <property type="entry name" value="ECH_1"/>
    <property type="match status" value="1"/>
</dbReference>
<sequence length="271" mass="30017">MTQTRDRKENHVDPAALTTVIAEFDEHVLTITLNRPERMNSFTNTMREEFRQIWAMAREDDDVHAIVLRGAGERAFSTGMDTREGTFISDNVFSRQDPGIDLSPKQNGCWKPVISAVHGMAAGGALYWLNESDIIVASDDAQFFDPHVSYGLVAALEPIGLAHRIPIGEVLRMVLLGLDERMSAQRAREIGFVSEVVSRADLWPRADQLARRIAAKPPAAIQGSVRAIWESRDTGRSQALATGMAYTSLGNPIGKAQVVRSEVATREYEVR</sequence>
<dbReference type="GO" id="GO:0006635">
    <property type="term" value="P:fatty acid beta-oxidation"/>
    <property type="evidence" value="ECO:0007669"/>
    <property type="project" value="TreeGrafter"/>
</dbReference>
<proteinExistence type="predicted"/>
<dbReference type="STRING" id="1108045.GORHZ_148_00020"/>
<dbReference type="GO" id="GO:0016874">
    <property type="term" value="F:ligase activity"/>
    <property type="evidence" value="ECO:0007669"/>
    <property type="project" value="UniProtKB-KW"/>
</dbReference>
<protein>
    <submittedName>
        <fullName evidence="1">Putative fatty-acid--CoA ligase/enoyl-CoA hydratase</fullName>
    </submittedName>
</protein>
<dbReference type="PANTHER" id="PTHR11941:SF54">
    <property type="entry name" value="ENOYL-COA HYDRATASE, MITOCHONDRIAL"/>
    <property type="match status" value="1"/>
</dbReference>
<organism evidence="1 2">
    <name type="scientific">Gordonia rhizosphera NBRC 16068</name>
    <dbReference type="NCBI Taxonomy" id="1108045"/>
    <lineage>
        <taxon>Bacteria</taxon>
        <taxon>Bacillati</taxon>
        <taxon>Actinomycetota</taxon>
        <taxon>Actinomycetes</taxon>
        <taxon>Mycobacteriales</taxon>
        <taxon>Gordoniaceae</taxon>
        <taxon>Gordonia</taxon>
    </lineage>
</organism>
<gene>
    <name evidence="1" type="ORF">GORHZ_148_00020</name>
</gene>
<dbReference type="CDD" id="cd06558">
    <property type="entry name" value="crotonase-like"/>
    <property type="match status" value="1"/>
</dbReference>
<evidence type="ECO:0000313" key="1">
    <source>
        <dbReference type="EMBL" id="GAB91779.1"/>
    </source>
</evidence>
<dbReference type="Gene3D" id="3.90.226.10">
    <property type="entry name" value="2-enoyl-CoA Hydratase, Chain A, domain 1"/>
    <property type="match status" value="1"/>
</dbReference>
<comment type="caution">
    <text evidence="1">The sequence shown here is derived from an EMBL/GenBank/DDBJ whole genome shotgun (WGS) entry which is preliminary data.</text>
</comment>
<keyword evidence="1" id="KW-0436">Ligase</keyword>
<dbReference type="InterPro" id="IPR001753">
    <property type="entry name" value="Enoyl-CoA_hydra/iso"/>
</dbReference>
<reference evidence="1 2" key="1">
    <citation type="submission" date="2012-08" db="EMBL/GenBank/DDBJ databases">
        <title>Whole genome shotgun sequence of Gordonia rhizosphera NBRC 16068.</title>
        <authorList>
            <person name="Takarada H."/>
            <person name="Isaki S."/>
            <person name="Hosoyama A."/>
            <person name="Tsuchikane K."/>
            <person name="Katsumata H."/>
            <person name="Baba S."/>
            <person name="Ohji S."/>
            <person name="Yamazaki S."/>
            <person name="Fujita N."/>
        </authorList>
    </citation>
    <scope>NUCLEOTIDE SEQUENCE [LARGE SCALE GENOMIC DNA]</scope>
    <source>
        <strain evidence="1 2">NBRC 16068</strain>
    </source>
</reference>
<dbReference type="InterPro" id="IPR029045">
    <property type="entry name" value="ClpP/crotonase-like_dom_sf"/>
</dbReference>
<dbReference type="RefSeq" id="WP_006335636.1">
    <property type="nucleotide sequence ID" value="NZ_BAHC01000148.1"/>
</dbReference>
<keyword evidence="2" id="KW-1185">Reference proteome</keyword>
<accession>K6WYZ5</accession>
<dbReference type="SUPFAM" id="SSF52096">
    <property type="entry name" value="ClpP/crotonase"/>
    <property type="match status" value="1"/>
</dbReference>
<dbReference type="EMBL" id="BAHC01000148">
    <property type="protein sequence ID" value="GAB91779.1"/>
    <property type="molecule type" value="Genomic_DNA"/>
</dbReference>
<dbReference type="Proteomes" id="UP000008363">
    <property type="component" value="Unassembled WGS sequence"/>
</dbReference>